<evidence type="ECO:0000259" key="2">
    <source>
        <dbReference type="Pfam" id="PF14392"/>
    </source>
</evidence>
<feature type="domain" description="Zinc knuckle CX2CX4HX4C" evidence="2">
    <location>
        <begin position="55"/>
        <end position="91"/>
    </location>
</feature>
<feature type="compositionally biased region" description="Basic residues" evidence="1">
    <location>
        <begin position="367"/>
        <end position="379"/>
    </location>
</feature>
<feature type="region of interest" description="Disordered" evidence="1">
    <location>
        <begin position="234"/>
        <end position="259"/>
    </location>
</feature>
<evidence type="ECO:0000256" key="1">
    <source>
        <dbReference type="SAM" id="MobiDB-lite"/>
    </source>
</evidence>
<feature type="region of interest" description="Disordered" evidence="1">
    <location>
        <begin position="360"/>
        <end position="381"/>
    </location>
</feature>
<feature type="region of interest" description="Disordered" evidence="1">
    <location>
        <begin position="118"/>
        <end position="163"/>
    </location>
</feature>
<proteinExistence type="predicted"/>
<feature type="compositionally biased region" description="Basic and acidic residues" evidence="1">
    <location>
        <begin position="248"/>
        <end position="258"/>
    </location>
</feature>
<name>A0ABQ7LQU3_BRACM</name>
<dbReference type="InterPro" id="IPR025836">
    <property type="entry name" value="Zn_knuckle_CX2CX4HX4C"/>
</dbReference>
<gene>
    <name evidence="3" type="primary">A08p014850.1_BraROA</name>
    <name evidence="3" type="ORF">IGI04_030469</name>
</gene>
<dbReference type="Proteomes" id="UP000823674">
    <property type="component" value="Chromosome A08"/>
</dbReference>
<feature type="compositionally biased region" description="Basic and acidic residues" evidence="1">
    <location>
        <begin position="122"/>
        <end position="142"/>
    </location>
</feature>
<dbReference type="EMBL" id="JADBGQ010000007">
    <property type="protein sequence ID" value="KAG5388928.1"/>
    <property type="molecule type" value="Genomic_DNA"/>
</dbReference>
<dbReference type="Pfam" id="PF14392">
    <property type="entry name" value="zf-CCHC_4"/>
    <property type="match status" value="1"/>
</dbReference>
<accession>A0ABQ7LQU3</accession>
<keyword evidence="4" id="KW-1185">Reference proteome</keyword>
<protein>
    <recommendedName>
        <fullName evidence="2">Zinc knuckle CX2CX4HX4C domain-containing protein</fullName>
    </recommendedName>
</protein>
<feature type="compositionally biased region" description="Polar residues" evidence="1">
    <location>
        <begin position="235"/>
        <end position="246"/>
    </location>
</feature>
<feature type="non-terminal residue" evidence="3">
    <location>
        <position position="409"/>
    </location>
</feature>
<evidence type="ECO:0000313" key="3">
    <source>
        <dbReference type="EMBL" id="KAG5388928.1"/>
    </source>
</evidence>
<reference evidence="3 4" key="1">
    <citation type="submission" date="2021-03" db="EMBL/GenBank/DDBJ databases">
        <authorList>
            <person name="King G.J."/>
            <person name="Bancroft I."/>
            <person name="Baten A."/>
            <person name="Bloomfield J."/>
            <person name="Borpatragohain P."/>
            <person name="He Z."/>
            <person name="Irish N."/>
            <person name="Irwin J."/>
            <person name="Liu K."/>
            <person name="Mauleon R.P."/>
            <person name="Moore J."/>
            <person name="Morris R."/>
            <person name="Ostergaard L."/>
            <person name="Wang B."/>
            <person name="Wells R."/>
        </authorList>
    </citation>
    <scope>NUCLEOTIDE SEQUENCE [LARGE SCALE GENOMIC DNA]</scope>
    <source>
        <strain evidence="3">R-o-18</strain>
        <tissue evidence="3">Leaf</tissue>
    </source>
</reference>
<feature type="region of interest" description="Disordered" evidence="1">
    <location>
        <begin position="184"/>
        <end position="210"/>
    </location>
</feature>
<evidence type="ECO:0000313" key="4">
    <source>
        <dbReference type="Proteomes" id="UP000823674"/>
    </source>
</evidence>
<comment type="caution">
    <text evidence="3">The sequence shown here is derived from an EMBL/GenBank/DDBJ whole genome shotgun (WGS) entry which is preliminary data.</text>
</comment>
<organism evidence="3 4">
    <name type="scientific">Brassica rapa subsp. trilocularis</name>
    <dbReference type="NCBI Taxonomy" id="1813537"/>
    <lineage>
        <taxon>Eukaryota</taxon>
        <taxon>Viridiplantae</taxon>
        <taxon>Streptophyta</taxon>
        <taxon>Embryophyta</taxon>
        <taxon>Tracheophyta</taxon>
        <taxon>Spermatophyta</taxon>
        <taxon>Magnoliopsida</taxon>
        <taxon>eudicotyledons</taxon>
        <taxon>Gunneridae</taxon>
        <taxon>Pentapetalae</taxon>
        <taxon>rosids</taxon>
        <taxon>malvids</taxon>
        <taxon>Brassicales</taxon>
        <taxon>Brassicaceae</taxon>
        <taxon>Brassiceae</taxon>
        <taxon>Brassica</taxon>
    </lineage>
</organism>
<sequence length="409" mass="46168">MILYIEFIAEGGYDGGGNGRYSGDRLGGSDNRYSGYSDRSSSYRGFCSRGSIVHQIASPGGEEVSIQIHYDKLFKHCSSCGMLTHEVAYCPMKFPVGKDRVERTGVFERVQLPTVTTSRKSLLRDQKPYDRYETYSRSDRYGKGSRRSISPQRKQRHDGGFMNDARAGYHRSVAYNESFSRKLGGKESRYNSSFSRSNKRYAPYQKQQTQTWKAKENMEKRLGLEMISYEPYVHGTNSRQTDSPSPKRSADISIEDRSSRKKIARAIVTPSRQGRDENVTKRDREVVRLLSFSPKEKDQLDDAQIIGALNDMELIGTSNMEDGDRKDSLMVVDHDDDLLGDELMDMDVEATKDASVVGAKGVEAKKGKPRATSSRKIRGRAGIPLGLPKKKAEFLRRGSLKLRRSSSRD</sequence>